<evidence type="ECO:0000256" key="5">
    <source>
        <dbReference type="ARBA" id="ARBA00022496"/>
    </source>
</evidence>
<dbReference type="PANTHER" id="PTHR32552">
    <property type="entry name" value="FERRICHROME IRON RECEPTOR-RELATED"/>
    <property type="match status" value="1"/>
</dbReference>
<dbReference type="Pfam" id="PF07715">
    <property type="entry name" value="Plug"/>
    <property type="match status" value="1"/>
</dbReference>
<comment type="similarity">
    <text evidence="2 14 15">Belongs to the TonB-dependent receptor family.</text>
</comment>
<evidence type="ECO:0000256" key="13">
    <source>
        <dbReference type="ARBA" id="ARBA00023237"/>
    </source>
</evidence>
<accession>A0A0S2K321</accession>
<feature type="domain" description="TonB-dependent receptor-like beta-barrel" evidence="17">
    <location>
        <begin position="219"/>
        <end position="668"/>
    </location>
</feature>
<name>A0A0S2K321_9GAMM</name>
<dbReference type="AlphaFoldDB" id="A0A0S2K321"/>
<dbReference type="CDD" id="cd01347">
    <property type="entry name" value="ligand_gated_channel"/>
    <property type="match status" value="1"/>
</dbReference>
<evidence type="ECO:0000313" key="19">
    <source>
        <dbReference type="EMBL" id="ALO42903.1"/>
    </source>
</evidence>
<evidence type="ECO:0000256" key="8">
    <source>
        <dbReference type="ARBA" id="ARBA00023004"/>
    </source>
</evidence>
<dbReference type="NCBIfam" id="TIGR01783">
    <property type="entry name" value="TonB-siderophor"/>
    <property type="match status" value="1"/>
</dbReference>
<keyword evidence="3 14" id="KW-0813">Transport</keyword>
<evidence type="ECO:0000256" key="16">
    <source>
        <dbReference type="SAM" id="SignalP"/>
    </source>
</evidence>
<evidence type="ECO:0000256" key="6">
    <source>
        <dbReference type="ARBA" id="ARBA00022692"/>
    </source>
</evidence>
<dbReference type="EMBL" id="CP013187">
    <property type="protein sequence ID" value="ALO42903.1"/>
    <property type="molecule type" value="Genomic_DNA"/>
</dbReference>
<evidence type="ECO:0000256" key="12">
    <source>
        <dbReference type="ARBA" id="ARBA00023170"/>
    </source>
</evidence>
<dbReference type="InterPro" id="IPR000531">
    <property type="entry name" value="Beta-barrel_TonB"/>
</dbReference>
<dbReference type="RefSeq" id="WP_058030604.1">
    <property type="nucleotide sequence ID" value="NZ_CP013187.1"/>
</dbReference>
<keyword evidence="20" id="KW-1185">Reference proteome</keyword>
<dbReference type="PROSITE" id="PS52016">
    <property type="entry name" value="TONB_DEPENDENT_REC_3"/>
    <property type="match status" value="1"/>
</dbReference>
<evidence type="ECO:0000256" key="14">
    <source>
        <dbReference type="PROSITE-ProRule" id="PRU01360"/>
    </source>
</evidence>
<evidence type="ECO:0000256" key="1">
    <source>
        <dbReference type="ARBA" id="ARBA00004571"/>
    </source>
</evidence>
<dbReference type="SUPFAM" id="SSF56935">
    <property type="entry name" value="Porins"/>
    <property type="match status" value="1"/>
</dbReference>
<keyword evidence="6 14" id="KW-0812">Transmembrane</keyword>
<feature type="domain" description="TonB-dependent receptor plug" evidence="18">
    <location>
        <begin position="50"/>
        <end position="146"/>
    </location>
</feature>
<feature type="signal peptide" evidence="16">
    <location>
        <begin position="1"/>
        <end position="19"/>
    </location>
</feature>
<keyword evidence="10 15" id="KW-0798">TonB box</keyword>
<dbReference type="InterPro" id="IPR036942">
    <property type="entry name" value="Beta-barrel_TonB_sf"/>
</dbReference>
<dbReference type="Gene3D" id="2.170.130.10">
    <property type="entry name" value="TonB-dependent receptor, plug domain"/>
    <property type="match status" value="1"/>
</dbReference>
<keyword evidence="5" id="KW-0410">Iron transport</keyword>
<dbReference type="InterPro" id="IPR010105">
    <property type="entry name" value="TonB_sidphr_rcpt"/>
</dbReference>
<dbReference type="KEGG" id="pphe:PP2015_2411"/>
<dbReference type="InterPro" id="IPR039426">
    <property type="entry name" value="TonB-dep_rcpt-like"/>
</dbReference>
<evidence type="ECO:0000256" key="15">
    <source>
        <dbReference type="RuleBase" id="RU003357"/>
    </source>
</evidence>
<dbReference type="InterPro" id="IPR012910">
    <property type="entry name" value="Plug_dom"/>
</dbReference>
<dbReference type="GO" id="GO:0015891">
    <property type="term" value="P:siderophore transport"/>
    <property type="evidence" value="ECO:0007669"/>
    <property type="project" value="InterPro"/>
</dbReference>
<dbReference type="Proteomes" id="UP000061457">
    <property type="component" value="Chromosome I"/>
</dbReference>
<dbReference type="InterPro" id="IPR037066">
    <property type="entry name" value="Plug_dom_sf"/>
</dbReference>
<reference evidence="19 20" key="1">
    <citation type="submission" date="2015-11" db="EMBL/GenBank/DDBJ databases">
        <authorList>
            <person name="Zhang Y."/>
            <person name="Guo Z."/>
        </authorList>
    </citation>
    <scope>NUCLEOTIDE SEQUENCE [LARGE SCALE GENOMIC DNA]</scope>
    <source>
        <strain evidence="19 20">KCTC 12086</strain>
    </source>
</reference>
<dbReference type="Pfam" id="PF00593">
    <property type="entry name" value="TonB_dep_Rec_b-barrel"/>
    <property type="match status" value="1"/>
</dbReference>
<evidence type="ECO:0000313" key="20">
    <source>
        <dbReference type="Proteomes" id="UP000061457"/>
    </source>
</evidence>
<dbReference type="GO" id="GO:0015344">
    <property type="term" value="F:siderophore uptake transmembrane transporter activity"/>
    <property type="evidence" value="ECO:0007669"/>
    <property type="project" value="TreeGrafter"/>
</dbReference>
<feature type="chain" id="PRO_5006601103" evidence="16">
    <location>
        <begin position="20"/>
        <end position="699"/>
    </location>
</feature>
<evidence type="ECO:0000256" key="11">
    <source>
        <dbReference type="ARBA" id="ARBA00023136"/>
    </source>
</evidence>
<evidence type="ECO:0000256" key="9">
    <source>
        <dbReference type="ARBA" id="ARBA00023065"/>
    </source>
</evidence>
<protein>
    <submittedName>
        <fullName evidence="19">Iron complex outermembrane recepter protein</fullName>
    </submittedName>
</protein>
<dbReference type="GO" id="GO:0009279">
    <property type="term" value="C:cell outer membrane"/>
    <property type="evidence" value="ECO:0007669"/>
    <property type="project" value="UniProtKB-SubCell"/>
</dbReference>
<dbReference type="PATRIC" id="fig|161398.10.peg.2461"/>
<evidence type="ECO:0000256" key="10">
    <source>
        <dbReference type="ARBA" id="ARBA00023077"/>
    </source>
</evidence>
<evidence type="ECO:0000259" key="18">
    <source>
        <dbReference type="Pfam" id="PF07715"/>
    </source>
</evidence>
<dbReference type="Gene3D" id="2.40.170.20">
    <property type="entry name" value="TonB-dependent receptor, beta-barrel domain"/>
    <property type="match status" value="1"/>
</dbReference>
<dbReference type="GO" id="GO:0038023">
    <property type="term" value="F:signaling receptor activity"/>
    <property type="evidence" value="ECO:0007669"/>
    <property type="project" value="InterPro"/>
</dbReference>
<evidence type="ECO:0000256" key="7">
    <source>
        <dbReference type="ARBA" id="ARBA00022729"/>
    </source>
</evidence>
<comment type="subcellular location">
    <subcellularLocation>
        <location evidence="1 14">Cell outer membrane</location>
        <topology evidence="1 14">Multi-pass membrane protein</topology>
    </subcellularLocation>
</comment>
<dbReference type="STRING" id="161398.PP2015_2411"/>
<organism evidence="19 20">
    <name type="scientific">Pseudoalteromonas phenolica</name>
    <dbReference type="NCBI Taxonomy" id="161398"/>
    <lineage>
        <taxon>Bacteria</taxon>
        <taxon>Pseudomonadati</taxon>
        <taxon>Pseudomonadota</taxon>
        <taxon>Gammaproteobacteria</taxon>
        <taxon>Alteromonadales</taxon>
        <taxon>Pseudoalteromonadaceae</taxon>
        <taxon>Pseudoalteromonas</taxon>
    </lineage>
</organism>
<keyword evidence="9" id="KW-0406">Ion transport</keyword>
<sequence length="699" mass="78462">MKFSLSLIALSLVASHAMAQDVQLDIEKIEVSGKYLASDVSNSVKTPTPIIDVPQSLSVLTAEQLSQRGISNIGQIIDYLPGVNTTQGEGHRDAIVFRGVRSTADFYIDGHRDDVQYYRSLYNIEQVEVLRGPNALLFGRGGTGGILNRVSKKAQLSDSFAGYNLSLDSFGGTSTHLDVNQSVSDEMAFRVNAMFETLDNHRDFYDGERIGINPTARFMLSDATTLDTSFEYIDHERFIDRGIPTNSEGRPAEELLDIVIADPQNNYHTTKGRTFNTALQHYFSDSIKANVSVFYGTYDKVYANFYATGYDANENKVQLDGYLDETTRENLIITSNVVNEFTTGWFEHTLIVGGEYIDTESDQYRFNPVWSSNQSDKEWFSATRPLNLDGFVGVNADGQTVSTNFAEDLNDDTRVDLEVTSFYVQDQIAMNEHFDLVLGARYDRFDIAVVNMKSATNEQRTRVDTEVSPRLGAIYKPAENVSFYWSYSESFMPRSGEQYTDINGDKDKLKPDTFENNEIGLKWDLDSGLSLTTAFFRNTQSSPQPADDDPSTLDVVDSDIEGFEIQLSGQITEGLSISTNYGYLKGEVVNRDGLTDLTPRELPKNKASLWAQYQVTEQLDVGVGAMYQAKTYINTSNSAFLPSFTRYDMYANYQLSHDYKLQLKLENLTDKVYFPNSHSTHQASVGQPFNAKLTFSGRF</sequence>
<keyword evidence="8" id="KW-0408">Iron</keyword>
<evidence type="ECO:0000259" key="17">
    <source>
        <dbReference type="Pfam" id="PF00593"/>
    </source>
</evidence>
<keyword evidence="12" id="KW-0675">Receptor</keyword>
<dbReference type="OrthoDB" id="9805499at2"/>
<dbReference type="PANTHER" id="PTHR32552:SF68">
    <property type="entry name" value="FERRICHROME OUTER MEMBRANE TRANSPORTER_PHAGE RECEPTOR"/>
    <property type="match status" value="1"/>
</dbReference>
<keyword evidence="11 14" id="KW-0472">Membrane</keyword>
<evidence type="ECO:0000256" key="3">
    <source>
        <dbReference type="ARBA" id="ARBA00022448"/>
    </source>
</evidence>
<keyword evidence="4 14" id="KW-1134">Transmembrane beta strand</keyword>
<keyword evidence="13 14" id="KW-0998">Cell outer membrane</keyword>
<evidence type="ECO:0000256" key="2">
    <source>
        <dbReference type="ARBA" id="ARBA00009810"/>
    </source>
</evidence>
<gene>
    <name evidence="19" type="ORF">PP2015_2411</name>
</gene>
<proteinExistence type="inferred from homology"/>
<evidence type="ECO:0000256" key="4">
    <source>
        <dbReference type="ARBA" id="ARBA00022452"/>
    </source>
</evidence>
<keyword evidence="7 16" id="KW-0732">Signal</keyword>